<keyword evidence="3" id="KW-1003">Cell membrane</keyword>
<evidence type="ECO:0000256" key="2">
    <source>
        <dbReference type="ARBA" id="ARBA00022448"/>
    </source>
</evidence>
<reference evidence="9" key="1">
    <citation type="submission" date="2019-07" db="EMBL/GenBank/DDBJ databases">
        <title>FDA dAtabase for Regulatory Grade micrObial Sequences (FDA-ARGOS): Supporting development and validation of Infectious Disease Dx tests.</title>
        <authorList>
            <person name="Bachman M."/>
            <person name="Young C."/>
            <person name="Tallon L."/>
            <person name="Sadzewicz L."/>
            <person name="Vavikolanu K."/>
            <person name="Mehta A."/>
            <person name="Aluvathingal J."/>
            <person name="Nadendla S."/>
            <person name="Nandy P."/>
            <person name="Geyer C."/>
            <person name="Yan Y."/>
            <person name="Sichtig H."/>
        </authorList>
    </citation>
    <scope>NUCLEOTIDE SEQUENCE</scope>
    <source>
        <strain evidence="9">FDAARGOS_618</strain>
    </source>
</reference>
<dbReference type="PANTHER" id="PTHR43744:SF12">
    <property type="entry name" value="ABC TRANSPORTER PERMEASE PROTEIN MG189-RELATED"/>
    <property type="match status" value="1"/>
</dbReference>
<evidence type="ECO:0000313" key="9">
    <source>
        <dbReference type="EMBL" id="NRF18771.1"/>
    </source>
</evidence>
<dbReference type="AlphaFoldDB" id="A0AA44EHE2"/>
<dbReference type="PROSITE" id="PS50928">
    <property type="entry name" value="ABC_TM1"/>
    <property type="match status" value="1"/>
</dbReference>
<evidence type="ECO:0000256" key="6">
    <source>
        <dbReference type="ARBA" id="ARBA00023136"/>
    </source>
</evidence>
<sequence length="349" mass="38797">MSNAVSFLTRTRRPGRIGLTDILSWVWLIGGTLAVLIPVVWAAMSSLKPEAEITRFPPSLLPRAAVQVEVQGYDRPLSLWKATIDGAEREMAMVRRIGLKAQMVDPANPGPPISVDTREIKPVQKLTIATENFTDPLTQFSFLTFLKNSVFVTVVATVLTLIVNAMAAFALSKYRFRGEKAIFVLIISTLMIPLTVVMVPAYLVIVGVGLVDNLWGVIIPTVATPTGVFLLRQYMLTIPDELIEAARVDAASEFRIFWRIILPLTAPALAVLTIFSVLWRWNDFLWPLIVLSSRENFTLQVGLNAFQGEFSVQWHYILAMTFLSLAPVTVVFLFLQRYITTGIAGTGMK</sequence>
<protein>
    <submittedName>
        <fullName evidence="9">Carbohydrate ABC transporter permease</fullName>
    </submittedName>
</protein>
<dbReference type="InterPro" id="IPR035906">
    <property type="entry name" value="MetI-like_sf"/>
</dbReference>
<accession>A0AA44EHE2</accession>
<dbReference type="InterPro" id="IPR000515">
    <property type="entry name" value="MetI-like"/>
</dbReference>
<dbReference type="GO" id="GO:0055085">
    <property type="term" value="P:transmembrane transport"/>
    <property type="evidence" value="ECO:0007669"/>
    <property type="project" value="InterPro"/>
</dbReference>
<comment type="subcellular location">
    <subcellularLocation>
        <location evidence="1 7">Cell membrane</location>
        <topology evidence="1 7">Multi-pass membrane protein</topology>
    </subcellularLocation>
</comment>
<dbReference type="PANTHER" id="PTHR43744">
    <property type="entry name" value="ABC TRANSPORTER PERMEASE PROTEIN MG189-RELATED-RELATED"/>
    <property type="match status" value="1"/>
</dbReference>
<comment type="similarity">
    <text evidence="7">Belongs to the binding-protein-dependent transport system permease family.</text>
</comment>
<feature type="transmembrane region" description="Helical" evidence="7">
    <location>
        <begin position="314"/>
        <end position="335"/>
    </location>
</feature>
<feature type="transmembrane region" description="Helical" evidence="7">
    <location>
        <begin position="256"/>
        <end position="279"/>
    </location>
</feature>
<dbReference type="Gene3D" id="1.10.3720.10">
    <property type="entry name" value="MetI-like"/>
    <property type="match status" value="1"/>
</dbReference>
<gene>
    <name evidence="9" type="ORF">FOB26_06750</name>
</gene>
<keyword evidence="6 7" id="KW-0472">Membrane</keyword>
<evidence type="ECO:0000256" key="5">
    <source>
        <dbReference type="ARBA" id="ARBA00022989"/>
    </source>
</evidence>
<proteinExistence type="inferred from homology"/>
<name>A0AA44EHE2_9HYPH</name>
<keyword evidence="5 7" id="KW-1133">Transmembrane helix</keyword>
<comment type="caution">
    <text evidence="9">The sequence shown here is derived from an EMBL/GenBank/DDBJ whole genome shotgun (WGS) entry which is preliminary data.</text>
</comment>
<dbReference type="EMBL" id="JABRWM010000006">
    <property type="protein sequence ID" value="NRF18771.1"/>
    <property type="molecule type" value="Genomic_DNA"/>
</dbReference>
<evidence type="ECO:0000259" key="8">
    <source>
        <dbReference type="PROSITE" id="PS50928"/>
    </source>
</evidence>
<feature type="transmembrane region" description="Helical" evidence="7">
    <location>
        <begin position="22"/>
        <end position="44"/>
    </location>
</feature>
<evidence type="ECO:0000256" key="7">
    <source>
        <dbReference type="RuleBase" id="RU363032"/>
    </source>
</evidence>
<feature type="transmembrane region" description="Helical" evidence="7">
    <location>
        <begin position="183"/>
        <end position="208"/>
    </location>
</feature>
<feature type="transmembrane region" description="Helical" evidence="7">
    <location>
        <begin position="150"/>
        <end position="171"/>
    </location>
</feature>
<keyword evidence="4 7" id="KW-0812">Transmembrane</keyword>
<evidence type="ECO:0000256" key="1">
    <source>
        <dbReference type="ARBA" id="ARBA00004651"/>
    </source>
</evidence>
<dbReference type="Pfam" id="PF00528">
    <property type="entry name" value="BPD_transp_1"/>
    <property type="match status" value="1"/>
</dbReference>
<evidence type="ECO:0000256" key="3">
    <source>
        <dbReference type="ARBA" id="ARBA00022475"/>
    </source>
</evidence>
<keyword evidence="2 7" id="KW-0813">Transport</keyword>
<evidence type="ECO:0000313" key="10">
    <source>
        <dbReference type="Proteomes" id="UP001155820"/>
    </source>
</evidence>
<dbReference type="GO" id="GO:0005886">
    <property type="term" value="C:plasma membrane"/>
    <property type="evidence" value="ECO:0007669"/>
    <property type="project" value="UniProtKB-SubCell"/>
</dbReference>
<dbReference type="CDD" id="cd06261">
    <property type="entry name" value="TM_PBP2"/>
    <property type="match status" value="1"/>
</dbReference>
<dbReference type="RefSeq" id="WP_107340029.1">
    <property type="nucleotide sequence ID" value="NZ_JABRWL010000005.1"/>
</dbReference>
<feature type="transmembrane region" description="Helical" evidence="7">
    <location>
        <begin position="214"/>
        <end position="235"/>
    </location>
</feature>
<feature type="domain" description="ABC transmembrane type-1" evidence="8">
    <location>
        <begin position="146"/>
        <end position="335"/>
    </location>
</feature>
<dbReference type="Proteomes" id="UP001155820">
    <property type="component" value="Unassembled WGS sequence"/>
</dbReference>
<keyword evidence="10" id="KW-1185">Reference proteome</keyword>
<organism evidence="9 10">
    <name type="scientific">Agrobacterium pusense</name>
    <dbReference type="NCBI Taxonomy" id="648995"/>
    <lineage>
        <taxon>Bacteria</taxon>
        <taxon>Pseudomonadati</taxon>
        <taxon>Pseudomonadota</taxon>
        <taxon>Alphaproteobacteria</taxon>
        <taxon>Hyphomicrobiales</taxon>
        <taxon>Rhizobiaceae</taxon>
        <taxon>Rhizobium/Agrobacterium group</taxon>
        <taxon>Agrobacterium</taxon>
    </lineage>
</organism>
<evidence type="ECO:0000256" key="4">
    <source>
        <dbReference type="ARBA" id="ARBA00022692"/>
    </source>
</evidence>
<dbReference type="SUPFAM" id="SSF161098">
    <property type="entry name" value="MetI-like"/>
    <property type="match status" value="1"/>
</dbReference>